<dbReference type="RefSeq" id="WP_007783493.1">
    <property type="nucleotide sequence ID" value="NZ_CM001441.1"/>
</dbReference>
<feature type="transmembrane region" description="Helical" evidence="1">
    <location>
        <begin position="28"/>
        <end position="52"/>
    </location>
</feature>
<keyword evidence="1" id="KW-0812">Transmembrane</keyword>
<keyword evidence="1" id="KW-0472">Membrane</keyword>
<feature type="transmembrane region" description="Helical" evidence="1">
    <location>
        <begin position="73"/>
        <end position="92"/>
    </location>
</feature>
<evidence type="ECO:0000313" key="2">
    <source>
        <dbReference type="EMBL" id="EHQ89644.1"/>
    </source>
</evidence>
<keyword evidence="1" id="KW-1133">Transmembrane helix</keyword>
<evidence type="ECO:0000313" key="3">
    <source>
        <dbReference type="Proteomes" id="UP000005104"/>
    </source>
</evidence>
<dbReference type="eggNOG" id="ENOG5030DJ1">
    <property type="taxonomic scope" value="Bacteria"/>
</dbReference>
<dbReference type="OrthoDB" id="1927595at2"/>
<dbReference type="AlphaFoldDB" id="H5XV46"/>
<gene>
    <name evidence="2" type="ORF">DesyoDRAFT_2578</name>
</gene>
<reference evidence="2 3" key="1">
    <citation type="submission" date="2011-11" db="EMBL/GenBank/DDBJ databases">
        <title>The Noncontiguous Finished genome of Desulfosporosinus youngiae DSM 17734.</title>
        <authorList>
            <consortium name="US DOE Joint Genome Institute (JGI-PGF)"/>
            <person name="Lucas S."/>
            <person name="Han J."/>
            <person name="Lapidus A."/>
            <person name="Cheng J.-F."/>
            <person name="Goodwin L."/>
            <person name="Pitluck S."/>
            <person name="Peters L."/>
            <person name="Ovchinnikova G."/>
            <person name="Lu M."/>
            <person name="Land M.L."/>
            <person name="Hauser L."/>
            <person name="Pester M."/>
            <person name="Spring S."/>
            <person name="Ollivier B."/>
            <person name="Rattei T."/>
            <person name="Klenk H.-P."/>
            <person name="Wagner M."/>
            <person name="Loy A."/>
            <person name="Woyke T.J."/>
        </authorList>
    </citation>
    <scope>NUCLEOTIDE SEQUENCE [LARGE SCALE GENOMIC DNA]</scope>
    <source>
        <strain evidence="2 3">DSM 17734</strain>
    </source>
</reference>
<dbReference type="STRING" id="768710.DesyoDRAFT_2578"/>
<dbReference type="Proteomes" id="UP000005104">
    <property type="component" value="Chromosome"/>
</dbReference>
<evidence type="ECO:0000256" key="1">
    <source>
        <dbReference type="SAM" id="Phobius"/>
    </source>
</evidence>
<keyword evidence="3" id="KW-1185">Reference proteome</keyword>
<accession>H5XV46</accession>
<dbReference type="Pfam" id="PF17247">
    <property type="entry name" value="DUF5316"/>
    <property type="match status" value="1"/>
</dbReference>
<organism evidence="2 3">
    <name type="scientific">Desulfosporosinus youngiae DSM 17734</name>
    <dbReference type="NCBI Taxonomy" id="768710"/>
    <lineage>
        <taxon>Bacteria</taxon>
        <taxon>Bacillati</taxon>
        <taxon>Bacillota</taxon>
        <taxon>Clostridia</taxon>
        <taxon>Eubacteriales</taxon>
        <taxon>Desulfitobacteriaceae</taxon>
        <taxon>Desulfosporosinus</taxon>
    </lineage>
</organism>
<protein>
    <submittedName>
        <fullName evidence="2">Uncharacterized protein</fullName>
    </submittedName>
</protein>
<dbReference type="InterPro" id="IPR035167">
    <property type="entry name" value="DUF5316"/>
</dbReference>
<sequence length="93" mass="10061">MRSFLTGLVIGVIGLVISFFSQDTDKIIYTLLIIGFIPIIISGFMTGAYVSGDRVRGNYTDSKDFSGRSGRSAKLFVFGLPCVLSAIVISFIV</sequence>
<name>H5XV46_9FIRM</name>
<proteinExistence type="predicted"/>
<dbReference type="HOGENOM" id="CLU_163805_1_0_9"/>
<dbReference type="EMBL" id="CM001441">
    <property type="protein sequence ID" value="EHQ89644.1"/>
    <property type="molecule type" value="Genomic_DNA"/>
</dbReference>